<proteinExistence type="predicted"/>
<feature type="domain" description="Rv3660c-like CheY-like N-terminal" evidence="1">
    <location>
        <begin position="15"/>
        <end position="118"/>
    </location>
</feature>
<dbReference type="PANTHER" id="PTHR43384:SF11">
    <property type="entry name" value="SEPTUM SITE DETERMINING PROTEIN"/>
    <property type="match status" value="1"/>
</dbReference>
<dbReference type="GO" id="GO:0051782">
    <property type="term" value="P:negative regulation of cell division"/>
    <property type="evidence" value="ECO:0007669"/>
    <property type="project" value="TreeGrafter"/>
</dbReference>
<dbReference type="Proteomes" id="UP000215506">
    <property type="component" value="Unassembled WGS sequence"/>
</dbReference>
<dbReference type="SUPFAM" id="SSF52540">
    <property type="entry name" value="P-loop containing nucleoside triphosphate hydrolases"/>
    <property type="match status" value="1"/>
</dbReference>
<name>A0A231H693_9NOCA</name>
<comment type="caution">
    <text evidence="2">The sequence shown here is derived from an EMBL/GenBank/DDBJ whole genome shotgun (WGS) entry which is preliminary data.</text>
</comment>
<dbReference type="InterPro" id="IPR059050">
    <property type="entry name" value="Rv3660c_N"/>
</dbReference>
<dbReference type="EMBL" id="NGAF01000006">
    <property type="protein sequence ID" value="OXR44358.1"/>
    <property type="molecule type" value="Genomic_DNA"/>
</dbReference>
<dbReference type="GO" id="GO:0009898">
    <property type="term" value="C:cytoplasmic side of plasma membrane"/>
    <property type="evidence" value="ECO:0007669"/>
    <property type="project" value="TreeGrafter"/>
</dbReference>
<accession>A0A231H693</accession>
<dbReference type="GO" id="GO:0005829">
    <property type="term" value="C:cytosol"/>
    <property type="evidence" value="ECO:0007669"/>
    <property type="project" value="TreeGrafter"/>
</dbReference>
<dbReference type="InterPro" id="IPR022521">
    <property type="entry name" value="Rv3660c"/>
</dbReference>
<evidence type="ECO:0000313" key="2">
    <source>
        <dbReference type="EMBL" id="OXR44358.1"/>
    </source>
</evidence>
<evidence type="ECO:0000313" key="3">
    <source>
        <dbReference type="Proteomes" id="UP000215506"/>
    </source>
</evidence>
<dbReference type="GO" id="GO:0005524">
    <property type="term" value="F:ATP binding"/>
    <property type="evidence" value="ECO:0007669"/>
    <property type="project" value="TreeGrafter"/>
</dbReference>
<dbReference type="InterPro" id="IPR027417">
    <property type="entry name" value="P-loop_NTPase"/>
</dbReference>
<sequence length="361" mass="36262">MNSVAAVPPPALVLVGDRRLRDEVRRIAAAADRGLDERSMPVGRHAWAAAALVIIDLAAARTCADAGYPRRSGVVLVGGGEPDLDHWQAAAAVGAEQVIALPGNTETLIEAFAAYAWRDPGDGLVLAVVGAGGGAGASVFAATLALTAAAQRFRPQILLVDGDPLGGGIDLLLGIESVPGLRWPDLSVEDGRVAAQALHDALPAAAPGLGVLACSRPAGSGPDDIGTGAARAVVEAGRGAGDLVVCDISGNRGPHTDHLLDAADLVVFVVPARLRAVAAAGAVVADVRRRNPNQALVVRGPAPGGLRGREIAEALGLPLLAAMRPQPGLAGTLERGGLTLGRGPLFAGAESVLSALPDGAR</sequence>
<organism evidence="2 3">
    <name type="scientific">Nocardia cerradoensis</name>
    <dbReference type="NCBI Taxonomy" id="85688"/>
    <lineage>
        <taxon>Bacteria</taxon>
        <taxon>Bacillati</taxon>
        <taxon>Actinomycetota</taxon>
        <taxon>Actinomycetes</taxon>
        <taxon>Mycobacteriales</taxon>
        <taxon>Nocardiaceae</taxon>
        <taxon>Nocardia</taxon>
    </lineage>
</organism>
<evidence type="ECO:0000259" key="1">
    <source>
        <dbReference type="Pfam" id="PF26563"/>
    </source>
</evidence>
<dbReference type="InterPro" id="IPR050625">
    <property type="entry name" value="ParA/MinD_ATPase"/>
</dbReference>
<dbReference type="Gene3D" id="3.40.50.300">
    <property type="entry name" value="P-loop containing nucleotide triphosphate hydrolases"/>
    <property type="match status" value="1"/>
</dbReference>
<gene>
    <name evidence="2" type="ORF">B7C42_03146</name>
</gene>
<protein>
    <recommendedName>
        <fullName evidence="1">Rv3660c-like CheY-like N-terminal domain-containing protein</fullName>
    </recommendedName>
</protein>
<dbReference type="PANTHER" id="PTHR43384">
    <property type="entry name" value="SEPTUM SITE-DETERMINING PROTEIN MIND HOMOLOG, CHLOROPLASTIC-RELATED"/>
    <property type="match status" value="1"/>
</dbReference>
<dbReference type="RefSeq" id="WP_094025749.1">
    <property type="nucleotide sequence ID" value="NZ_NGAF01000006.1"/>
</dbReference>
<dbReference type="AlphaFoldDB" id="A0A231H693"/>
<dbReference type="GO" id="GO:0016887">
    <property type="term" value="F:ATP hydrolysis activity"/>
    <property type="evidence" value="ECO:0007669"/>
    <property type="project" value="TreeGrafter"/>
</dbReference>
<dbReference type="NCBIfam" id="TIGR03815">
    <property type="entry name" value="CpaE_hom_Actino"/>
    <property type="match status" value="1"/>
</dbReference>
<reference evidence="2 3" key="1">
    <citation type="submission" date="2017-07" db="EMBL/GenBank/DDBJ databases">
        <title>First draft Genome Sequence of Nocardia cerradoensis isolated from human infection.</title>
        <authorList>
            <person name="Carrasco G."/>
        </authorList>
    </citation>
    <scope>NUCLEOTIDE SEQUENCE [LARGE SCALE GENOMIC DNA]</scope>
    <source>
        <strain evidence="2 3">CNM20130759</strain>
    </source>
</reference>
<keyword evidence="3" id="KW-1185">Reference proteome</keyword>
<dbReference type="Pfam" id="PF26563">
    <property type="entry name" value="Rv3660c_N"/>
    <property type="match status" value="1"/>
</dbReference>